<sequence>MQIRDYLQEDSYSESLRKFKKGQISKKSNIKKLKESQSKFDIQFILILIKEREVMNLIHELRRDEQFQKIQRADLFQGITKDEKIIEQDLVNFMKKYYPTGMINQGCQQLLIRIDQNHDGLITYQDFYNFMNDSENDQAITKNTSQIFDDISHINQIGNNSNLGSIYSQQEEISKFAPLRLVNHSIINQSNQKPQTQSHLNPYSPPLRLKVKDLNPQIQGTTQTNFKQKQASPTNSDQQFQIQINDFKIKNPKPDTRRKLFLDSNGKSKDLQEYDQLLSKQQEPLNKMQIDNFNRRAEIIENSLKVQSDYNKNAVSQSEYEEDQQQYLITKEQEEFQSSNQDDIEIPMNEKLFEALDYRESSQDSRVFFSQQHSISSQDFDFKILISEFTDYIKEVVQSEKDLDTYRISLLQQNDFDIVECFKFLDIYQQGILCYQTLKDFFSQTFKMILSERELSLLLNNYSKIKDGKGIRFSDLCEIFAPKNPPKHIKKLIKEKFDQIPGNQSFNQEIIRDIKILFQKLIQKEMDLEMIRYRINSIDYSSQNIDPFNQLSKMLNVNEKSGKIEQCKLVELLEDKKSINLSSKDLKIIYSKFDKDRKGHISMIDLKEELKTQTY</sequence>
<accession>A0A077ZTZ3</accession>
<dbReference type="EMBL" id="CCKQ01000822">
    <property type="protein sequence ID" value="CDW71921.1"/>
    <property type="molecule type" value="Genomic_DNA"/>
</dbReference>
<dbReference type="Gene3D" id="1.10.238.10">
    <property type="entry name" value="EF-hand"/>
    <property type="match status" value="2"/>
</dbReference>
<dbReference type="Proteomes" id="UP000039865">
    <property type="component" value="Unassembled WGS sequence"/>
</dbReference>
<gene>
    <name evidence="3" type="primary">Contig12354.g13185</name>
    <name evidence="3" type="ORF">STYLEM_872</name>
</gene>
<dbReference type="PROSITE" id="PS00018">
    <property type="entry name" value="EF_HAND_1"/>
    <property type="match status" value="1"/>
</dbReference>
<keyword evidence="1" id="KW-0106">Calcium</keyword>
<dbReference type="AlphaFoldDB" id="A0A077ZTZ3"/>
<evidence type="ECO:0000313" key="3">
    <source>
        <dbReference type="EMBL" id="CDW71921.1"/>
    </source>
</evidence>
<feature type="domain" description="EF-hand" evidence="2">
    <location>
        <begin position="102"/>
        <end position="137"/>
    </location>
</feature>
<evidence type="ECO:0000256" key="1">
    <source>
        <dbReference type="ARBA" id="ARBA00022837"/>
    </source>
</evidence>
<reference evidence="3 4" key="1">
    <citation type="submission" date="2014-06" db="EMBL/GenBank/DDBJ databases">
        <authorList>
            <person name="Swart Estienne"/>
        </authorList>
    </citation>
    <scope>NUCLEOTIDE SEQUENCE [LARGE SCALE GENOMIC DNA]</scope>
    <source>
        <strain evidence="3 4">130c</strain>
    </source>
</reference>
<evidence type="ECO:0000313" key="4">
    <source>
        <dbReference type="Proteomes" id="UP000039865"/>
    </source>
</evidence>
<dbReference type="InParanoid" id="A0A077ZTZ3"/>
<protein>
    <submittedName>
        <fullName evidence="3">Ef hand family protein</fullName>
    </submittedName>
</protein>
<dbReference type="GO" id="GO:0005509">
    <property type="term" value="F:calcium ion binding"/>
    <property type="evidence" value="ECO:0007669"/>
    <property type="project" value="InterPro"/>
</dbReference>
<dbReference type="PROSITE" id="PS50222">
    <property type="entry name" value="EF_HAND_2"/>
    <property type="match status" value="1"/>
</dbReference>
<organism evidence="3 4">
    <name type="scientific">Stylonychia lemnae</name>
    <name type="common">Ciliate</name>
    <dbReference type="NCBI Taxonomy" id="5949"/>
    <lineage>
        <taxon>Eukaryota</taxon>
        <taxon>Sar</taxon>
        <taxon>Alveolata</taxon>
        <taxon>Ciliophora</taxon>
        <taxon>Intramacronucleata</taxon>
        <taxon>Spirotrichea</taxon>
        <taxon>Stichotrichia</taxon>
        <taxon>Sporadotrichida</taxon>
        <taxon>Oxytrichidae</taxon>
        <taxon>Stylonychinae</taxon>
        <taxon>Stylonychia</taxon>
    </lineage>
</organism>
<dbReference type="InterPro" id="IPR018247">
    <property type="entry name" value="EF_Hand_1_Ca_BS"/>
</dbReference>
<dbReference type="SUPFAM" id="SSF47473">
    <property type="entry name" value="EF-hand"/>
    <property type="match status" value="2"/>
</dbReference>
<dbReference type="InterPro" id="IPR011992">
    <property type="entry name" value="EF-hand-dom_pair"/>
</dbReference>
<keyword evidence="4" id="KW-1185">Reference proteome</keyword>
<evidence type="ECO:0000259" key="2">
    <source>
        <dbReference type="PROSITE" id="PS50222"/>
    </source>
</evidence>
<name>A0A077ZTZ3_STYLE</name>
<dbReference type="InterPro" id="IPR002048">
    <property type="entry name" value="EF_hand_dom"/>
</dbReference>
<proteinExistence type="predicted"/>